<name>A0ABR1J217_9AGAR</name>
<gene>
    <name evidence="1" type="ORF">VKT23_013882</name>
</gene>
<accession>A0ABR1J217</accession>
<organism evidence="1 2">
    <name type="scientific">Marasmiellus scandens</name>
    <dbReference type="NCBI Taxonomy" id="2682957"/>
    <lineage>
        <taxon>Eukaryota</taxon>
        <taxon>Fungi</taxon>
        <taxon>Dikarya</taxon>
        <taxon>Basidiomycota</taxon>
        <taxon>Agaricomycotina</taxon>
        <taxon>Agaricomycetes</taxon>
        <taxon>Agaricomycetidae</taxon>
        <taxon>Agaricales</taxon>
        <taxon>Marasmiineae</taxon>
        <taxon>Omphalotaceae</taxon>
        <taxon>Marasmiellus</taxon>
    </lineage>
</organism>
<evidence type="ECO:0000313" key="2">
    <source>
        <dbReference type="Proteomes" id="UP001498398"/>
    </source>
</evidence>
<proteinExistence type="predicted"/>
<comment type="caution">
    <text evidence="1">The sequence shown here is derived from an EMBL/GenBank/DDBJ whole genome shotgun (WGS) entry which is preliminary data.</text>
</comment>
<keyword evidence="2" id="KW-1185">Reference proteome</keyword>
<dbReference type="Proteomes" id="UP001498398">
    <property type="component" value="Unassembled WGS sequence"/>
</dbReference>
<protein>
    <submittedName>
        <fullName evidence="1">Uncharacterized protein</fullName>
    </submittedName>
</protein>
<sequence length="228" mass="26322">MLEQIRQALLQRTYLYAWKDHYTHGQKDSTRSSTTICKVQDKIDASATRYRIAHKALSVLAKHLKKGSDWEKCFQPLKDEDIVPLSQDNFDADKTDKVGMSWIWLAGGLNQNSKAWMADALCIAWLKARACTHCYQEECVLLQEEMRQILVTLKFEADKWSRLQDQGSVEGLDSTPEAVEGRRAYAGYQVFVRMQMEKECRETWKEIPSCFLDGIGAIRLEDPVYNFV</sequence>
<dbReference type="EMBL" id="JBANRG010000039">
    <property type="protein sequence ID" value="KAK7448123.1"/>
    <property type="molecule type" value="Genomic_DNA"/>
</dbReference>
<reference evidence="1 2" key="1">
    <citation type="submission" date="2024-01" db="EMBL/GenBank/DDBJ databases">
        <title>A draft genome for the cacao thread blight pathogen Marasmiellus scandens.</title>
        <authorList>
            <person name="Baruah I.K."/>
            <person name="Leung J."/>
            <person name="Bukari Y."/>
            <person name="Amoako-Attah I."/>
            <person name="Meinhardt L.W."/>
            <person name="Bailey B.A."/>
            <person name="Cohen S.P."/>
        </authorList>
    </citation>
    <scope>NUCLEOTIDE SEQUENCE [LARGE SCALE GENOMIC DNA]</scope>
    <source>
        <strain evidence="1 2">GH-19</strain>
    </source>
</reference>
<evidence type="ECO:0000313" key="1">
    <source>
        <dbReference type="EMBL" id="KAK7448123.1"/>
    </source>
</evidence>